<protein>
    <submittedName>
        <fullName evidence="2">Uncharacterized protein</fullName>
    </submittedName>
</protein>
<reference evidence="2" key="1">
    <citation type="submission" date="2019-04" db="EMBL/GenBank/DDBJ databases">
        <authorList>
            <person name="Alioto T."/>
            <person name="Alioto T."/>
        </authorList>
    </citation>
    <scope>NUCLEOTIDE SEQUENCE [LARGE SCALE GENOMIC DNA]</scope>
</reference>
<dbReference type="AlphaFoldDB" id="A0A5E4CF27"/>
<feature type="compositionally biased region" description="Basic residues" evidence="1">
    <location>
        <begin position="93"/>
        <end position="103"/>
    </location>
</feature>
<comment type="caution">
    <text evidence="2">The sequence shown here is derived from an EMBL/GenBank/DDBJ whole genome shotgun (WGS) entry which is preliminary data.</text>
</comment>
<evidence type="ECO:0000313" key="3">
    <source>
        <dbReference type="Proteomes" id="UP000335636"/>
    </source>
</evidence>
<proteinExistence type="predicted"/>
<feature type="region of interest" description="Disordered" evidence="1">
    <location>
        <begin position="28"/>
        <end position="110"/>
    </location>
</feature>
<evidence type="ECO:0000256" key="1">
    <source>
        <dbReference type="SAM" id="MobiDB-lite"/>
    </source>
</evidence>
<evidence type="ECO:0000313" key="2">
    <source>
        <dbReference type="EMBL" id="VTJ80493.1"/>
    </source>
</evidence>
<dbReference type="EMBL" id="CABDUW010001302">
    <property type="protein sequence ID" value="VTJ80493.1"/>
    <property type="molecule type" value="Genomic_DNA"/>
</dbReference>
<accession>A0A5E4CF27</accession>
<gene>
    <name evidence="2" type="ORF">MONAX_5E043840</name>
</gene>
<keyword evidence="3" id="KW-1185">Reference proteome</keyword>
<sequence>IPATLLFPVSHLSSADSRRRAADQALLAGPWLPPAKPLSPGPSAAPRRLPGPSCRHKGGDPAGRDPAPGASQLSATRTHPIEAAAPGPCWLRHPARGFPRKTRPPGSLPVGFLRLCPSSFPLRG</sequence>
<feature type="non-terminal residue" evidence="2">
    <location>
        <position position="124"/>
    </location>
</feature>
<feature type="compositionally biased region" description="Pro residues" evidence="1">
    <location>
        <begin position="31"/>
        <end position="40"/>
    </location>
</feature>
<feature type="non-terminal residue" evidence="2">
    <location>
        <position position="1"/>
    </location>
</feature>
<dbReference type="Proteomes" id="UP000335636">
    <property type="component" value="Unassembled WGS sequence"/>
</dbReference>
<organism evidence="2 3">
    <name type="scientific">Marmota monax</name>
    <name type="common">Woodchuck</name>
    <dbReference type="NCBI Taxonomy" id="9995"/>
    <lineage>
        <taxon>Eukaryota</taxon>
        <taxon>Metazoa</taxon>
        <taxon>Chordata</taxon>
        <taxon>Craniata</taxon>
        <taxon>Vertebrata</taxon>
        <taxon>Euteleostomi</taxon>
        <taxon>Mammalia</taxon>
        <taxon>Eutheria</taxon>
        <taxon>Euarchontoglires</taxon>
        <taxon>Glires</taxon>
        <taxon>Rodentia</taxon>
        <taxon>Sciuromorpha</taxon>
        <taxon>Sciuridae</taxon>
        <taxon>Xerinae</taxon>
        <taxon>Marmotini</taxon>
        <taxon>Marmota</taxon>
    </lineage>
</organism>
<name>A0A5E4CF27_MARMO</name>